<dbReference type="SUPFAM" id="SSF55073">
    <property type="entry name" value="Nucleotide cyclase"/>
    <property type="match status" value="1"/>
</dbReference>
<accession>A0A546X669</accession>
<dbReference type="InterPro" id="IPR029787">
    <property type="entry name" value="Nucleotide_cyclase"/>
</dbReference>
<dbReference type="InterPro" id="IPR050469">
    <property type="entry name" value="Diguanylate_Cyclase"/>
</dbReference>
<sequence length="303" mass="33602">MSLLCSLMIVIGIGLLVAAVPSLSSILRTLNQGRMRRGWYSLRALIFLFLIGYACFGVLAVNSRAAMTELVVSTILMAGGAFVLIVSRLSDFTTKDIVRIAALERDVMRDPLTGAFNRRYLDHKLDEEINRSRRLSRPLSALILDLDHFKHINDTYGHPTGDELLRHVCMLIDSHLQTMGTVVRYGGEEFVVVAPDHDINAADALGNRMLRHIADRPLILSDGTKLTVTASVGAAEFDHNDTPAELLLRADEALYVAKRNGRNQLRTATRRQVVTAALEPPLCPFPRGPDGLATMDERSRQQF</sequence>
<evidence type="ECO:0000313" key="5">
    <source>
        <dbReference type="EMBL" id="TRA96220.1"/>
    </source>
</evidence>
<feature type="transmembrane region" description="Helical" evidence="3">
    <location>
        <begin position="6"/>
        <end position="27"/>
    </location>
</feature>
<dbReference type="Proteomes" id="UP000315434">
    <property type="component" value="Unassembled WGS sequence"/>
</dbReference>
<evidence type="ECO:0000256" key="1">
    <source>
        <dbReference type="ARBA" id="ARBA00012528"/>
    </source>
</evidence>
<dbReference type="EMBL" id="SGNY01000011">
    <property type="protein sequence ID" value="TRA96220.1"/>
    <property type="molecule type" value="Genomic_DNA"/>
</dbReference>
<dbReference type="Pfam" id="PF00990">
    <property type="entry name" value="GGDEF"/>
    <property type="match status" value="1"/>
</dbReference>
<comment type="caution">
    <text evidence="5">The sequence shown here is derived from an EMBL/GenBank/DDBJ whole genome shotgun (WGS) entry which is preliminary data.</text>
</comment>
<dbReference type="InterPro" id="IPR000160">
    <property type="entry name" value="GGDEF_dom"/>
</dbReference>
<dbReference type="SMART" id="SM00267">
    <property type="entry name" value="GGDEF"/>
    <property type="match status" value="1"/>
</dbReference>
<dbReference type="CDD" id="cd01949">
    <property type="entry name" value="GGDEF"/>
    <property type="match status" value="1"/>
</dbReference>
<proteinExistence type="predicted"/>
<dbReference type="EC" id="2.7.7.65" evidence="1"/>
<dbReference type="PROSITE" id="PS50887">
    <property type="entry name" value="GGDEF"/>
    <property type="match status" value="1"/>
</dbReference>
<feature type="transmembrane region" description="Helical" evidence="3">
    <location>
        <begin position="39"/>
        <end position="60"/>
    </location>
</feature>
<keyword evidence="3" id="KW-0472">Membrane</keyword>
<keyword evidence="3" id="KW-0812">Transmembrane</keyword>
<dbReference type="AlphaFoldDB" id="A0A546X669"/>
<protein>
    <recommendedName>
        <fullName evidence="1">diguanylate cyclase</fullName>
        <ecNumber evidence="1">2.7.7.65</ecNumber>
    </recommendedName>
</protein>
<dbReference type="RefSeq" id="WP_142843250.1">
    <property type="nucleotide sequence ID" value="NZ_JAPZAB010000011.1"/>
</dbReference>
<evidence type="ECO:0000256" key="2">
    <source>
        <dbReference type="ARBA" id="ARBA00034247"/>
    </source>
</evidence>
<dbReference type="GO" id="GO:0043709">
    <property type="term" value="P:cell adhesion involved in single-species biofilm formation"/>
    <property type="evidence" value="ECO:0007669"/>
    <property type="project" value="TreeGrafter"/>
</dbReference>
<dbReference type="GO" id="GO:1902201">
    <property type="term" value="P:negative regulation of bacterial-type flagellum-dependent cell motility"/>
    <property type="evidence" value="ECO:0007669"/>
    <property type="project" value="TreeGrafter"/>
</dbReference>
<feature type="domain" description="GGDEF" evidence="4">
    <location>
        <begin position="137"/>
        <end position="270"/>
    </location>
</feature>
<dbReference type="PANTHER" id="PTHR45138:SF9">
    <property type="entry name" value="DIGUANYLATE CYCLASE DGCM-RELATED"/>
    <property type="match status" value="1"/>
</dbReference>
<dbReference type="PANTHER" id="PTHR45138">
    <property type="entry name" value="REGULATORY COMPONENTS OF SENSORY TRANSDUCTION SYSTEM"/>
    <property type="match status" value="1"/>
</dbReference>
<dbReference type="GO" id="GO:0005886">
    <property type="term" value="C:plasma membrane"/>
    <property type="evidence" value="ECO:0007669"/>
    <property type="project" value="TreeGrafter"/>
</dbReference>
<name>A0A546X669_RHIRH</name>
<evidence type="ECO:0000256" key="3">
    <source>
        <dbReference type="SAM" id="Phobius"/>
    </source>
</evidence>
<dbReference type="GO" id="GO:0052621">
    <property type="term" value="F:diguanylate cyclase activity"/>
    <property type="evidence" value="ECO:0007669"/>
    <property type="project" value="UniProtKB-EC"/>
</dbReference>
<dbReference type="FunFam" id="3.30.70.270:FF:000001">
    <property type="entry name" value="Diguanylate cyclase domain protein"/>
    <property type="match status" value="1"/>
</dbReference>
<dbReference type="InterPro" id="IPR043128">
    <property type="entry name" value="Rev_trsase/Diguanyl_cyclase"/>
</dbReference>
<reference evidence="5 6" key="1">
    <citation type="journal article" date="2019" name="Appl. Microbiol. Biotechnol.">
        <title>Differential efficiency of wild type rhizogenic strains for rol gene transformation of plants.</title>
        <authorList>
            <person name="Desmet S."/>
            <person name="De Keyser E."/>
            <person name="Van Vaerenbergh J."/>
            <person name="Baeyen S."/>
            <person name="Van Huylenbroeck J."/>
            <person name="Geelen D."/>
            <person name="Dhooghe E."/>
        </authorList>
    </citation>
    <scope>NUCLEOTIDE SEQUENCE [LARGE SCALE GENOMIC DNA]</scope>
    <source>
        <strain evidence="5 6">GBBC3284</strain>
    </source>
</reference>
<feature type="transmembrane region" description="Helical" evidence="3">
    <location>
        <begin position="66"/>
        <end position="86"/>
    </location>
</feature>
<organism evidence="5 6">
    <name type="scientific">Rhizobium rhizogenes</name>
    <name type="common">Agrobacterium rhizogenes</name>
    <dbReference type="NCBI Taxonomy" id="359"/>
    <lineage>
        <taxon>Bacteria</taxon>
        <taxon>Pseudomonadati</taxon>
        <taxon>Pseudomonadota</taxon>
        <taxon>Alphaproteobacteria</taxon>
        <taxon>Hyphomicrobiales</taxon>
        <taxon>Rhizobiaceae</taxon>
        <taxon>Rhizobium/Agrobacterium group</taxon>
        <taxon>Rhizobium</taxon>
    </lineage>
</organism>
<evidence type="ECO:0000313" key="6">
    <source>
        <dbReference type="Proteomes" id="UP000315434"/>
    </source>
</evidence>
<dbReference type="Gene3D" id="3.30.70.270">
    <property type="match status" value="1"/>
</dbReference>
<dbReference type="OrthoDB" id="9812260at2"/>
<keyword evidence="3" id="KW-1133">Transmembrane helix</keyword>
<dbReference type="NCBIfam" id="TIGR00254">
    <property type="entry name" value="GGDEF"/>
    <property type="match status" value="1"/>
</dbReference>
<gene>
    <name evidence="5" type="ORF">EXN68_23850</name>
</gene>
<comment type="catalytic activity">
    <reaction evidence="2">
        <text>2 GTP = 3',3'-c-di-GMP + 2 diphosphate</text>
        <dbReference type="Rhea" id="RHEA:24898"/>
        <dbReference type="ChEBI" id="CHEBI:33019"/>
        <dbReference type="ChEBI" id="CHEBI:37565"/>
        <dbReference type="ChEBI" id="CHEBI:58805"/>
        <dbReference type="EC" id="2.7.7.65"/>
    </reaction>
</comment>
<evidence type="ECO:0000259" key="4">
    <source>
        <dbReference type="PROSITE" id="PS50887"/>
    </source>
</evidence>